<organism evidence="2 3">
    <name type="scientific">Chiloscyllium punctatum</name>
    <name type="common">Brownbanded bambooshark</name>
    <name type="synonym">Hemiscyllium punctatum</name>
    <dbReference type="NCBI Taxonomy" id="137246"/>
    <lineage>
        <taxon>Eukaryota</taxon>
        <taxon>Metazoa</taxon>
        <taxon>Chordata</taxon>
        <taxon>Craniata</taxon>
        <taxon>Vertebrata</taxon>
        <taxon>Chondrichthyes</taxon>
        <taxon>Elasmobranchii</taxon>
        <taxon>Galeomorphii</taxon>
        <taxon>Galeoidea</taxon>
        <taxon>Orectolobiformes</taxon>
        <taxon>Hemiscylliidae</taxon>
        <taxon>Chiloscyllium</taxon>
    </lineage>
</organism>
<dbReference type="Proteomes" id="UP000287033">
    <property type="component" value="Unassembled WGS sequence"/>
</dbReference>
<accession>A0A401T1I0</accession>
<evidence type="ECO:0000313" key="3">
    <source>
        <dbReference type="Proteomes" id="UP000287033"/>
    </source>
</evidence>
<sequence>MPSILNQKEILEDMIDMDCERETGAESCGSDAEGGSRNQSFFKKRNYNEEPRRLIWRRESQRKREVGLVSQGFEAQIAVGEWNGLQWDLRKGRGSVRKAVYNGATGGWLQGPLSFCGST</sequence>
<feature type="region of interest" description="Disordered" evidence="1">
    <location>
        <begin position="22"/>
        <end position="43"/>
    </location>
</feature>
<dbReference type="EMBL" id="BEZZ01000836">
    <property type="protein sequence ID" value="GCC36467.1"/>
    <property type="molecule type" value="Genomic_DNA"/>
</dbReference>
<comment type="caution">
    <text evidence="2">The sequence shown here is derived from an EMBL/GenBank/DDBJ whole genome shotgun (WGS) entry which is preliminary data.</text>
</comment>
<name>A0A401T1I0_CHIPU</name>
<gene>
    <name evidence="2" type="ORF">chiPu_0014961</name>
</gene>
<proteinExistence type="predicted"/>
<protein>
    <submittedName>
        <fullName evidence="2">Uncharacterized protein</fullName>
    </submittedName>
</protein>
<keyword evidence="3" id="KW-1185">Reference proteome</keyword>
<evidence type="ECO:0000256" key="1">
    <source>
        <dbReference type="SAM" id="MobiDB-lite"/>
    </source>
</evidence>
<reference evidence="2 3" key="1">
    <citation type="journal article" date="2018" name="Nat. Ecol. Evol.">
        <title>Shark genomes provide insights into elasmobranch evolution and the origin of vertebrates.</title>
        <authorList>
            <person name="Hara Y"/>
            <person name="Yamaguchi K"/>
            <person name="Onimaru K"/>
            <person name="Kadota M"/>
            <person name="Koyanagi M"/>
            <person name="Keeley SD"/>
            <person name="Tatsumi K"/>
            <person name="Tanaka K"/>
            <person name="Motone F"/>
            <person name="Kageyama Y"/>
            <person name="Nozu R"/>
            <person name="Adachi N"/>
            <person name="Nishimura O"/>
            <person name="Nakagawa R"/>
            <person name="Tanegashima C"/>
            <person name="Kiyatake I"/>
            <person name="Matsumoto R"/>
            <person name="Murakumo K"/>
            <person name="Nishida K"/>
            <person name="Terakita A"/>
            <person name="Kuratani S"/>
            <person name="Sato K"/>
            <person name="Hyodo S Kuraku.S."/>
        </authorList>
    </citation>
    <scope>NUCLEOTIDE SEQUENCE [LARGE SCALE GENOMIC DNA]</scope>
</reference>
<evidence type="ECO:0000313" key="2">
    <source>
        <dbReference type="EMBL" id="GCC36467.1"/>
    </source>
</evidence>
<dbReference type="AlphaFoldDB" id="A0A401T1I0"/>